<dbReference type="SUPFAM" id="SSF52518">
    <property type="entry name" value="Thiamin diphosphate-binding fold (THDP-binding)"/>
    <property type="match status" value="2"/>
</dbReference>
<dbReference type="OrthoDB" id="9785953at2"/>
<feature type="domain" description="Thiamine pyrophosphate enzyme TPP-binding" evidence="4">
    <location>
        <begin position="211"/>
        <end position="347"/>
    </location>
</feature>
<evidence type="ECO:0000256" key="2">
    <source>
        <dbReference type="ARBA" id="ARBA00023052"/>
    </source>
</evidence>
<dbReference type="InterPro" id="IPR011766">
    <property type="entry name" value="TPP_enzyme_TPP-bd"/>
</dbReference>
<evidence type="ECO:0000259" key="4">
    <source>
        <dbReference type="Pfam" id="PF02775"/>
    </source>
</evidence>
<keyword evidence="7" id="KW-1185">Reference proteome</keyword>
<dbReference type="InterPro" id="IPR029061">
    <property type="entry name" value="THDP-binding"/>
</dbReference>
<dbReference type="RefSeq" id="WP_090091133.1">
    <property type="nucleotide sequence ID" value="NZ_FOMG01000012.1"/>
</dbReference>
<dbReference type="Pfam" id="PF02775">
    <property type="entry name" value="TPP_enzyme_C"/>
    <property type="match status" value="1"/>
</dbReference>
<proteinExistence type="predicted"/>
<gene>
    <name evidence="6" type="ORF">SAMN05421842_1127</name>
</gene>
<keyword evidence="3" id="KW-0456">Lyase</keyword>
<dbReference type="NCBIfam" id="TIGR03297">
    <property type="entry name" value="Ppyr-DeCO2ase"/>
    <property type="match status" value="1"/>
</dbReference>
<dbReference type="InterPro" id="IPR012001">
    <property type="entry name" value="Thiamin_PyroP_enz_TPP-bd_dom"/>
</dbReference>
<evidence type="ECO:0000259" key="5">
    <source>
        <dbReference type="Pfam" id="PF02776"/>
    </source>
</evidence>
<evidence type="ECO:0000256" key="3">
    <source>
        <dbReference type="ARBA" id="ARBA00023239"/>
    </source>
</evidence>
<dbReference type="EMBL" id="FOMG01000012">
    <property type="protein sequence ID" value="SFC87757.1"/>
    <property type="molecule type" value="Genomic_DNA"/>
</dbReference>
<dbReference type="Pfam" id="PF02776">
    <property type="entry name" value="TPP_enzyme_N"/>
    <property type="match status" value="1"/>
</dbReference>
<sequence length="378" mass="41845">MIEVSSFYKELINNNMNFFSGVPDSLLKSFCAYLKDNVNEENNIVTANEGNAVALATGHYLATGNIGLVYMQNSGLGNVINPLTSLVDKLVYSIPMMLVIGWRGEPGKKDEPQHKKQGLITIEMLETLDIKYDILSEDNSDEEMKDILNKACIYIKENKEPYALVVKKGSFGEYKNINNTVIDFEMSREEAIEVIISKMKENSVVVSTTGMASRELFELREKRRECHSKDFLTVGSMGHASQIALGIALSKKDRDVYCIDGDGALIMHLGGLAIIGTQNVANFKHIVINNGAHDSVGGQETVGLNIDVSAIAKACGYKQCYSCNTKEELLMYAENIKNSKGPTLLEIKVRKGARKDLGRPTTTPIENKEAFMSFLNIF</sequence>
<dbReference type="CDD" id="cd03371">
    <property type="entry name" value="TPP_PpyrDC"/>
    <property type="match status" value="1"/>
</dbReference>
<dbReference type="STRING" id="119641.SAMN05421842_1127"/>
<dbReference type="FunFam" id="3.40.50.970:FF:000100">
    <property type="entry name" value="Putative phosphonopyruvate decarboxylase"/>
    <property type="match status" value="1"/>
</dbReference>
<dbReference type="GO" id="GO:0032923">
    <property type="term" value="P:organic phosphonate biosynthetic process"/>
    <property type="evidence" value="ECO:0007669"/>
    <property type="project" value="InterPro"/>
</dbReference>
<dbReference type="CDD" id="cd07035">
    <property type="entry name" value="TPP_PYR_POX_like"/>
    <property type="match status" value="1"/>
</dbReference>
<evidence type="ECO:0000256" key="1">
    <source>
        <dbReference type="ARBA" id="ARBA00022793"/>
    </source>
</evidence>
<evidence type="ECO:0000313" key="7">
    <source>
        <dbReference type="Proteomes" id="UP000199263"/>
    </source>
</evidence>
<dbReference type="AlphaFoldDB" id="A0A1I1MQJ4"/>
<feature type="domain" description="Thiamine pyrophosphate enzyme N-terminal TPP-binding" evidence="5">
    <location>
        <begin position="8"/>
        <end position="115"/>
    </location>
</feature>
<keyword evidence="1" id="KW-0210">Decarboxylase</keyword>
<dbReference type="GO" id="GO:0033980">
    <property type="term" value="F:phosphonopyruvate decarboxylase activity"/>
    <property type="evidence" value="ECO:0007669"/>
    <property type="project" value="InterPro"/>
</dbReference>
<dbReference type="Proteomes" id="UP000199263">
    <property type="component" value="Unassembled WGS sequence"/>
</dbReference>
<dbReference type="GO" id="GO:0030976">
    <property type="term" value="F:thiamine pyrophosphate binding"/>
    <property type="evidence" value="ECO:0007669"/>
    <property type="project" value="InterPro"/>
</dbReference>
<reference evidence="6 7" key="1">
    <citation type="submission" date="2016-10" db="EMBL/GenBank/DDBJ databases">
        <authorList>
            <person name="de Groot N.N."/>
        </authorList>
    </citation>
    <scope>NUCLEOTIDE SEQUENCE [LARGE SCALE GENOMIC DNA]</scope>
    <source>
        <strain evidence="6 7">DSM 12992</strain>
    </source>
</reference>
<dbReference type="PANTHER" id="PTHR42818:SF1">
    <property type="entry name" value="SULFOPYRUVATE DECARBOXYLASE"/>
    <property type="match status" value="1"/>
</dbReference>
<name>A0A1I1MQJ4_9CLOT</name>
<keyword evidence="2" id="KW-0786">Thiamine pyrophosphate</keyword>
<dbReference type="PANTHER" id="PTHR42818">
    <property type="entry name" value="SULFOPYRUVATE DECARBOXYLASE SUBUNIT ALPHA"/>
    <property type="match status" value="1"/>
</dbReference>
<dbReference type="Gene3D" id="3.40.50.970">
    <property type="match status" value="2"/>
</dbReference>
<accession>A0A1I1MQJ4</accession>
<dbReference type="InterPro" id="IPR051818">
    <property type="entry name" value="TPP_dependent_decarboxylase"/>
</dbReference>
<keyword evidence="6" id="KW-0670">Pyruvate</keyword>
<organism evidence="6 7">
    <name type="scientific">Clostridium uliginosum</name>
    <dbReference type="NCBI Taxonomy" id="119641"/>
    <lineage>
        <taxon>Bacteria</taxon>
        <taxon>Bacillati</taxon>
        <taxon>Bacillota</taxon>
        <taxon>Clostridia</taxon>
        <taxon>Eubacteriales</taxon>
        <taxon>Clostridiaceae</taxon>
        <taxon>Clostridium</taxon>
    </lineage>
</organism>
<dbReference type="InterPro" id="IPR017684">
    <property type="entry name" value="Phosphono-pyrv_decarboxylase"/>
</dbReference>
<evidence type="ECO:0000313" key="6">
    <source>
        <dbReference type="EMBL" id="SFC87757.1"/>
    </source>
</evidence>
<protein>
    <submittedName>
        <fullName evidence="6">Phosphonopyruvate decarboxylase</fullName>
    </submittedName>
</protein>
<dbReference type="FunFam" id="3.40.50.970:FF:000101">
    <property type="entry name" value="Putative phosphonopyruvate decarboxylase"/>
    <property type="match status" value="1"/>
</dbReference>